<evidence type="ECO:0000256" key="1">
    <source>
        <dbReference type="SAM" id="MobiDB-lite"/>
    </source>
</evidence>
<evidence type="ECO:0000313" key="3">
    <source>
        <dbReference type="EMBL" id="GIE71798.1"/>
    </source>
</evidence>
<sequence>MTETARPYIPAMGRHWMLFLYEPFTRVAGLRRVHGELLDRAAVQPGHRVLEIGCGPGDLLLALGRRVPGAILQGIDPDPAALRKARRKGARRGVEARWDLAYADELPVPDASVDRVLSSYMLHHLDPAQQLAAMREARRVLRPGGELHVLDADGSPGQGSSRHHHPRLAGHTPEHLITTMREAGLSSPTETGRSQGRRSLGRYFLLRATA</sequence>
<feature type="region of interest" description="Disordered" evidence="1">
    <location>
        <begin position="147"/>
        <end position="170"/>
    </location>
</feature>
<dbReference type="PANTHER" id="PTHR42912">
    <property type="entry name" value="METHYLTRANSFERASE"/>
    <property type="match status" value="1"/>
</dbReference>
<name>A0ABQ4BM85_9ACTN</name>
<comment type="caution">
    <text evidence="3">The sequence shown here is derived from an EMBL/GenBank/DDBJ whole genome shotgun (WGS) entry which is preliminary data.</text>
</comment>
<dbReference type="PANTHER" id="PTHR42912:SF93">
    <property type="entry name" value="N6-ADENOSINE-METHYLTRANSFERASE TMT1A"/>
    <property type="match status" value="1"/>
</dbReference>
<reference evidence="3 4" key="1">
    <citation type="submission" date="2021-01" db="EMBL/GenBank/DDBJ databases">
        <title>Whole genome shotgun sequence of Actinoplanes palleronii NBRC 14916.</title>
        <authorList>
            <person name="Komaki H."/>
            <person name="Tamura T."/>
        </authorList>
    </citation>
    <scope>NUCLEOTIDE SEQUENCE [LARGE SCALE GENOMIC DNA]</scope>
    <source>
        <strain evidence="3 4">NBRC 14916</strain>
    </source>
</reference>
<dbReference type="CDD" id="cd02440">
    <property type="entry name" value="AdoMet_MTases"/>
    <property type="match status" value="1"/>
</dbReference>
<dbReference type="InterPro" id="IPR029063">
    <property type="entry name" value="SAM-dependent_MTases_sf"/>
</dbReference>
<evidence type="ECO:0000313" key="4">
    <source>
        <dbReference type="Proteomes" id="UP000624709"/>
    </source>
</evidence>
<gene>
    <name evidence="3" type="ORF">Apa02nite_079060</name>
</gene>
<dbReference type="Proteomes" id="UP000624709">
    <property type="component" value="Unassembled WGS sequence"/>
</dbReference>
<dbReference type="Gene3D" id="3.40.50.150">
    <property type="entry name" value="Vaccinia Virus protein VP39"/>
    <property type="match status" value="1"/>
</dbReference>
<keyword evidence="4" id="KW-1185">Reference proteome</keyword>
<accession>A0ABQ4BM85</accession>
<organism evidence="3 4">
    <name type="scientific">Actinoplanes palleronii</name>
    <dbReference type="NCBI Taxonomy" id="113570"/>
    <lineage>
        <taxon>Bacteria</taxon>
        <taxon>Bacillati</taxon>
        <taxon>Actinomycetota</taxon>
        <taxon>Actinomycetes</taxon>
        <taxon>Micromonosporales</taxon>
        <taxon>Micromonosporaceae</taxon>
        <taxon>Actinoplanes</taxon>
    </lineage>
</organism>
<dbReference type="InterPro" id="IPR050508">
    <property type="entry name" value="Methyltransf_Superfamily"/>
</dbReference>
<dbReference type="EMBL" id="BOMS01000133">
    <property type="protein sequence ID" value="GIE71798.1"/>
    <property type="molecule type" value="Genomic_DNA"/>
</dbReference>
<evidence type="ECO:0000259" key="2">
    <source>
        <dbReference type="Pfam" id="PF13649"/>
    </source>
</evidence>
<feature type="domain" description="Methyltransferase" evidence="2">
    <location>
        <begin position="49"/>
        <end position="145"/>
    </location>
</feature>
<protein>
    <recommendedName>
        <fullName evidence="2">Methyltransferase domain-containing protein</fullName>
    </recommendedName>
</protein>
<dbReference type="InterPro" id="IPR041698">
    <property type="entry name" value="Methyltransf_25"/>
</dbReference>
<proteinExistence type="predicted"/>
<dbReference type="Pfam" id="PF13649">
    <property type="entry name" value="Methyltransf_25"/>
    <property type="match status" value="1"/>
</dbReference>
<dbReference type="SUPFAM" id="SSF53335">
    <property type="entry name" value="S-adenosyl-L-methionine-dependent methyltransferases"/>
    <property type="match status" value="1"/>
</dbReference>